<dbReference type="NCBIfam" id="TIGR02532">
    <property type="entry name" value="IV_pilin_GFxxxE"/>
    <property type="match status" value="1"/>
</dbReference>
<keyword evidence="1" id="KW-0812">Transmembrane</keyword>
<keyword evidence="3" id="KW-1185">Reference proteome</keyword>
<dbReference type="InterPro" id="IPR045584">
    <property type="entry name" value="Pilin-like"/>
</dbReference>
<dbReference type="PROSITE" id="PS00409">
    <property type="entry name" value="PROKAR_NTER_METHYL"/>
    <property type="match status" value="1"/>
</dbReference>
<gene>
    <name evidence="2" type="ORF">J2X05_002168</name>
</gene>
<dbReference type="RefSeq" id="WP_310072240.1">
    <property type="nucleotide sequence ID" value="NZ_JAVDVX010000003.1"/>
</dbReference>
<accession>A0ABU1UY66</accession>
<dbReference type="Pfam" id="PF07963">
    <property type="entry name" value="N_methyl"/>
    <property type="match status" value="1"/>
</dbReference>
<organism evidence="2 3">
    <name type="scientific">Cellvibrio fibrivorans</name>
    <dbReference type="NCBI Taxonomy" id="126350"/>
    <lineage>
        <taxon>Bacteria</taxon>
        <taxon>Pseudomonadati</taxon>
        <taxon>Pseudomonadota</taxon>
        <taxon>Gammaproteobacteria</taxon>
        <taxon>Cellvibrionales</taxon>
        <taxon>Cellvibrionaceae</taxon>
        <taxon>Cellvibrio</taxon>
    </lineage>
</organism>
<sequence length="267" mass="28864">MKHYLLKAKGILLTPGIRSSGFTLIELITVIVLLSILSTIGTGFVVKTTEAYQRTQNRALIVNTSRQALERMTRQLRIALPYSVRVTNGGNCLEFMPIAAGGNYFDPVPDNENLAAPRNSIPASPVPVPADFGTPIFVTIGAMSAAEIYGTTAVSREGYAGGNITLSAAKRWQRNSFNRRYYLLDNPQAFCVVSNVLRFYQGIDVASANVDVTGASDIIARNVSATVPFTLAAGTENRNTAIIISLDFSSGGETINFTQRVLIRNVP</sequence>
<evidence type="ECO:0000256" key="1">
    <source>
        <dbReference type="SAM" id="Phobius"/>
    </source>
</evidence>
<reference evidence="2 3" key="1">
    <citation type="submission" date="2023-07" db="EMBL/GenBank/DDBJ databases">
        <title>Sorghum-associated microbial communities from plants grown in Nebraska, USA.</title>
        <authorList>
            <person name="Schachtman D."/>
        </authorList>
    </citation>
    <scope>NUCLEOTIDE SEQUENCE [LARGE SCALE GENOMIC DNA]</scope>
    <source>
        <strain evidence="2 3">BE190</strain>
    </source>
</reference>
<evidence type="ECO:0000313" key="3">
    <source>
        <dbReference type="Proteomes" id="UP001253595"/>
    </source>
</evidence>
<evidence type="ECO:0000313" key="2">
    <source>
        <dbReference type="EMBL" id="MDR7090146.1"/>
    </source>
</evidence>
<dbReference type="InterPro" id="IPR012902">
    <property type="entry name" value="N_methyl_site"/>
</dbReference>
<dbReference type="Proteomes" id="UP001253595">
    <property type="component" value="Unassembled WGS sequence"/>
</dbReference>
<protein>
    <submittedName>
        <fullName evidence="2">MSHA biogenesis protein MshO</fullName>
    </submittedName>
</protein>
<proteinExistence type="predicted"/>
<keyword evidence="1" id="KW-0472">Membrane</keyword>
<dbReference type="SUPFAM" id="SSF54523">
    <property type="entry name" value="Pili subunits"/>
    <property type="match status" value="1"/>
</dbReference>
<keyword evidence="1" id="KW-1133">Transmembrane helix</keyword>
<feature type="transmembrane region" description="Helical" evidence="1">
    <location>
        <begin position="21"/>
        <end position="46"/>
    </location>
</feature>
<name>A0ABU1UY66_9GAMM</name>
<comment type="caution">
    <text evidence="2">The sequence shown here is derived from an EMBL/GenBank/DDBJ whole genome shotgun (WGS) entry which is preliminary data.</text>
</comment>
<dbReference type="EMBL" id="JAVDVX010000003">
    <property type="protein sequence ID" value="MDR7090146.1"/>
    <property type="molecule type" value="Genomic_DNA"/>
</dbReference>